<dbReference type="SUPFAM" id="SSF47986">
    <property type="entry name" value="DEATH domain"/>
    <property type="match status" value="2"/>
</dbReference>
<dbReference type="GO" id="GO:2000454">
    <property type="term" value="P:positive regulation of CD8-positive, alpha-beta cytotoxic T cell extravasation"/>
    <property type="evidence" value="ECO:0007669"/>
    <property type="project" value="Ensembl"/>
</dbReference>
<dbReference type="GO" id="GO:0048536">
    <property type="term" value="P:spleen development"/>
    <property type="evidence" value="ECO:0007669"/>
    <property type="project" value="Ensembl"/>
</dbReference>
<dbReference type="GO" id="GO:0045944">
    <property type="term" value="P:positive regulation of transcription by RNA polymerase II"/>
    <property type="evidence" value="ECO:0007669"/>
    <property type="project" value="Ensembl"/>
</dbReference>
<dbReference type="GO" id="GO:0051607">
    <property type="term" value="P:defense response to virus"/>
    <property type="evidence" value="ECO:0007669"/>
    <property type="project" value="Ensembl"/>
</dbReference>
<reference evidence="3 4" key="1">
    <citation type="journal article" date="2019" name="Proc. Natl. Acad. Sci. U.S.A.">
        <title>Regulatory changes in pterin and carotenoid genes underlie balanced color polymorphisms in the wall lizard.</title>
        <authorList>
            <person name="Andrade P."/>
            <person name="Pinho C."/>
            <person name="Perez I de Lanuza G."/>
            <person name="Afonso S."/>
            <person name="Brejcha J."/>
            <person name="Rubin C.J."/>
            <person name="Wallerman O."/>
            <person name="Pereira P."/>
            <person name="Sabatino S.J."/>
            <person name="Bellati A."/>
            <person name="Pellitteri-Rosa D."/>
            <person name="Bosakova Z."/>
            <person name="Bunikis I."/>
            <person name="Carretero M.A."/>
            <person name="Feiner N."/>
            <person name="Marsik P."/>
            <person name="Pauperio F."/>
            <person name="Salvi D."/>
            <person name="Soler L."/>
            <person name="While G.M."/>
            <person name="Uller T."/>
            <person name="Font E."/>
            <person name="Andersson L."/>
            <person name="Carneiro M."/>
        </authorList>
    </citation>
    <scope>NUCLEOTIDE SEQUENCE</scope>
</reference>
<dbReference type="Proteomes" id="UP000472272">
    <property type="component" value="Chromosome 1"/>
</dbReference>
<sequence>MDPFLDLLNLFSRSLSPKELADLKFLCRDRIGKKKLEAVQSGLDLFNIFLEQEIVTRTKVEFLEHAFKSLQREDLLTLLRQFEDGASGGPEDQLDLDRAFEIICDHVGKNWKMLVRKLGISEVKIDRIVTANPYNMHEQMMQSLLEWRKSRGKEAKVDDVIKALKNCHMKLAADYVEEWLRAVVSCWVTLGQSHFSEVSQPHSPHRVFVVKEEGKGEC</sequence>
<dbReference type="GO" id="GO:0033077">
    <property type="term" value="P:T cell differentiation in thymus"/>
    <property type="evidence" value="ECO:0007669"/>
    <property type="project" value="Ensembl"/>
</dbReference>
<name>A0A670ICD4_PODMU</name>
<dbReference type="PROSITE" id="PS50168">
    <property type="entry name" value="DED"/>
    <property type="match status" value="1"/>
</dbReference>
<accession>A0A670ICD4</accession>
<dbReference type="GO" id="GO:0032729">
    <property type="term" value="P:positive regulation of type II interferon production"/>
    <property type="evidence" value="ECO:0007669"/>
    <property type="project" value="Ensembl"/>
</dbReference>
<dbReference type="Gene3D" id="1.10.533.10">
    <property type="entry name" value="Death Domain, Fas"/>
    <property type="match status" value="2"/>
</dbReference>
<dbReference type="InterPro" id="IPR000488">
    <property type="entry name" value="Death_dom"/>
</dbReference>
<organism evidence="3 4">
    <name type="scientific">Podarcis muralis</name>
    <name type="common">Wall lizard</name>
    <name type="synonym">Lacerta muralis</name>
    <dbReference type="NCBI Taxonomy" id="64176"/>
    <lineage>
        <taxon>Eukaryota</taxon>
        <taxon>Metazoa</taxon>
        <taxon>Chordata</taxon>
        <taxon>Craniata</taxon>
        <taxon>Vertebrata</taxon>
        <taxon>Euteleostomi</taxon>
        <taxon>Lepidosauria</taxon>
        <taxon>Squamata</taxon>
        <taxon>Bifurcata</taxon>
        <taxon>Unidentata</taxon>
        <taxon>Episquamata</taxon>
        <taxon>Laterata</taxon>
        <taxon>Lacertibaenia</taxon>
        <taxon>Lacertidae</taxon>
        <taxon>Podarcis</taxon>
    </lineage>
</organism>
<dbReference type="GO" id="GO:0032760">
    <property type="term" value="P:positive regulation of tumor necrosis factor production"/>
    <property type="evidence" value="ECO:0007669"/>
    <property type="project" value="Ensembl"/>
</dbReference>
<feature type="domain" description="DED" evidence="2">
    <location>
        <begin position="3"/>
        <end position="81"/>
    </location>
</feature>
<keyword evidence="4" id="KW-1185">Reference proteome</keyword>
<dbReference type="GO" id="GO:0071550">
    <property type="term" value="P:death-inducing signaling complex assembly"/>
    <property type="evidence" value="ECO:0007669"/>
    <property type="project" value="Ensembl"/>
</dbReference>
<dbReference type="GO" id="GO:0070236">
    <property type="term" value="P:negative regulation of activation-induced cell death of T cells"/>
    <property type="evidence" value="ECO:0007669"/>
    <property type="project" value="Ensembl"/>
</dbReference>
<dbReference type="PROSITE" id="PS50017">
    <property type="entry name" value="DEATH_DOMAIN"/>
    <property type="match status" value="1"/>
</dbReference>
<dbReference type="GO" id="GO:0097527">
    <property type="term" value="P:necroptotic signaling pathway"/>
    <property type="evidence" value="ECO:0007669"/>
    <property type="project" value="Ensembl"/>
</dbReference>
<dbReference type="GO" id="GO:0048538">
    <property type="term" value="P:thymus development"/>
    <property type="evidence" value="ECO:0007669"/>
    <property type="project" value="Ensembl"/>
</dbReference>
<dbReference type="OMA" id="CKMNLVA"/>
<dbReference type="GeneTree" id="ENSGT00390000002105"/>
<dbReference type="GO" id="GO:0031265">
    <property type="term" value="C:CD95 death-inducing signaling complex"/>
    <property type="evidence" value="ECO:0007669"/>
    <property type="project" value="Ensembl"/>
</dbReference>
<dbReference type="GO" id="GO:0032757">
    <property type="term" value="P:positive regulation of interleukin-8 production"/>
    <property type="evidence" value="ECO:0007669"/>
    <property type="project" value="Ensembl"/>
</dbReference>
<evidence type="ECO:0000313" key="3">
    <source>
        <dbReference type="Ensembl" id="ENSPMRP00000009371.1"/>
    </source>
</evidence>
<dbReference type="GO" id="GO:0060340">
    <property type="term" value="P:positive regulation of type I interferon-mediated signaling pathway"/>
    <property type="evidence" value="ECO:0007669"/>
    <property type="project" value="Ensembl"/>
</dbReference>
<dbReference type="GO" id="GO:0042802">
    <property type="term" value="F:identical protein binding"/>
    <property type="evidence" value="ECO:0007669"/>
    <property type="project" value="Ensembl"/>
</dbReference>
<dbReference type="GO" id="GO:0043123">
    <property type="term" value="P:positive regulation of canonical NF-kappaB signal transduction"/>
    <property type="evidence" value="ECO:0007669"/>
    <property type="project" value="Ensembl"/>
</dbReference>
<dbReference type="PANTHER" id="PTHR15077:SF10">
    <property type="entry name" value="FAS-ASSOCIATED DEATH DOMAIN PROTEIN"/>
    <property type="match status" value="1"/>
</dbReference>
<dbReference type="GO" id="GO:0097049">
    <property type="term" value="P:motor neuron apoptotic process"/>
    <property type="evidence" value="ECO:0007669"/>
    <property type="project" value="Ensembl"/>
</dbReference>
<reference evidence="3" key="2">
    <citation type="submission" date="2025-08" db="UniProtKB">
        <authorList>
            <consortium name="Ensembl"/>
        </authorList>
    </citation>
    <scope>IDENTIFICATION</scope>
</reference>
<dbReference type="GO" id="GO:0043029">
    <property type="term" value="P:T cell homeostasis"/>
    <property type="evidence" value="ECO:0007669"/>
    <property type="project" value="Ensembl"/>
</dbReference>
<dbReference type="GO" id="GO:0005123">
    <property type="term" value="F:death receptor binding"/>
    <property type="evidence" value="ECO:0007669"/>
    <property type="project" value="TreeGrafter"/>
</dbReference>
<proteinExistence type="predicted"/>
<dbReference type="PANTHER" id="PTHR15077">
    <property type="entry name" value="FAS-ASSOCIATING DEATH DOMAIN-CONTAINING PROTEIN FADD"/>
    <property type="match status" value="1"/>
</dbReference>
<feature type="domain" description="Death" evidence="1">
    <location>
        <begin position="96"/>
        <end position="180"/>
    </location>
</feature>
<dbReference type="AlphaFoldDB" id="A0A670ICD4"/>
<dbReference type="GO" id="GO:0035591">
    <property type="term" value="F:signaling adaptor activity"/>
    <property type="evidence" value="ECO:0007669"/>
    <property type="project" value="Ensembl"/>
</dbReference>
<dbReference type="Ensembl" id="ENSPMRT00000009999.1">
    <property type="protein sequence ID" value="ENSPMRP00000009371.1"/>
    <property type="gene ID" value="ENSPMRG00000006296.1"/>
</dbReference>
<dbReference type="GO" id="GO:0036462">
    <property type="term" value="P:TRAIL-activated apoptotic signaling pathway"/>
    <property type="evidence" value="ECO:0007669"/>
    <property type="project" value="Ensembl"/>
</dbReference>
<evidence type="ECO:0000259" key="2">
    <source>
        <dbReference type="PROSITE" id="PS50168"/>
    </source>
</evidence>
<protein>
    <submittedName>
        <fullName evidence="3">Fas associated via death domain</fullName>
    </submittedName>
</protein>
<dbReference type="GO" id="GO:0001916">
    <property type="term" value="P:positive regulation of T cell mediated cytotoxicity"/>
    <property type="evidence" value="ECO:0007669"/>
    <property type="project" value="Ensembl"/>
</dbReference>
<dbReference type="GO" id="GO:0089720">
    <property type="term" value="F:caspase binding"/>
    <property type="evidence" value="ECO:0007669"/>
    <property type="project" value="Ensembl"/>
</dbReference>
<dbReference type="GO" id="GO:2001238">
    <property type="term" value="P:positive regulation of extrinsic apoptotic signaling pathway"/>
    <property type="evidence" value="ECO:0007669"/>
    <property type="project" value="Ensembl"/>
</dbReference>
<dbReference type="GO" id="GO:0045651">
    <property type="term" value="P:positive regulation of macrophage differentiation"/>
    <property type="evidence" value="ECO:0007669"/>
    <property type="project" value="Ensembl"/>
</dbReference>
<reference evidence="3" key="3">
    <citation type="submission" date="2025-09" db="UniProtKB">
        <authorList>
            <consortium name="Ensembl"/>
        </authorList>
    </citation>
    <scope>IDENTIFICATION</scope>
</reference>
<dbReference type="GO" id="GO:0035877">
    <property type="term" value="F:death effector domain binding"/>
    <property type="evidence" value="ECO:0007669"/>
    <property type="project" value="Ensembl"/>
</dbReference>
<evidence type="ECO:0000259" key="1">
    <source>
        <dbReference type="PROSITE" id="PS50017"/>
    </source>
</evidence>
<gene>
    <name evidence="3" type="primary">FADD</name>
</gene>
<dbReference type="SMART" id="SM00031">
    <property type="entry name" value="DED"/>
    <property type="match status" value="1"/>
</dbReference>
<dbReference type="GO" id="GO:0097192">
    <property type="term" value="P:extrinsic apoptotic signaling pathway in absence of ligand"/>
    <property type="evidence" value="ECO:0007669"/>
    <property type="project" value="Ensembl"/>
</dbReference>
<evidence type="ECO:0000313" key="4">
    <source>
        <dbReference type="Proteomes" id="UP000472272"/>
    </source>
</evidence>
<dbReference type="InterPro" id="IPR016729">
    <property type="entry name" value="FADD"/>
</dbReference>
<dbReference type="GO" id="GO:0042104">
    <property type="term" value="P:positive regulation of activated T cell proliferation"/>
    <property type="evidence" value="ECO:0007669"/>
    <property type="project" value="Ensembl"/>
</dbReference>
<dbReference type="GO" id="GO:1900119">
    <property type="term" value="P:positive regulation of execution phase of apoptosis"/>
    <property type="evidence" value="ECO:0007669"/>
    <property type="project" value="Ensembl"/>
</dbReference>
<dbReference type="InterPro" id="IPR011029">
    <property type="entry name" value="DEATH-like_dom_sf"/>
</dbReference>
<dbReference type="SMART" id="SM00005">
    <property type="entry name" value="DEATH"/>
    <property type="match status" value="1"/>
</dbReference>
<dbReference type="GO" id="GO:0097342">
    <property type="term" value="C:ripoptosome"/>
    <property type="evidence" value="ECO:0007669"/>
    <property type="project" value="Ensembl"/>
</dbReference>
<dbReference type="GO" id="GO:0045862">
    <property type="term" value="P:positive regulation of proteolysis"/>
    <property type="evidence" value="ECO:0007669"/>
    <property type="project" value="Ensembl"/>
</dbReference>
<dbReference type="CDD" id="cd08336">
    <property type="entry name" value="DED_FADD"/>
    <property type="match status" value="1"/>
</dbReference>
<dbReference type="FunFam" id="1.10.533.10:FF:000059">
    <property type="entry name" value="Fas-associated via death domain"/>
    <property type="match status" value="1"/>
</dbReference>
<dbReference type="GO" id="GO:0060546">
    <property type="term" value="P:negative regulation of necroptotic process"/>
    <property type="evidence" value="ECO:0007669"/>
    <property type="project" value="Ensembl"/>
</dbReference>
<dbReference type="GO" id="GO:0071260">
    <property type="term" value="P:cellular response to mechanical stimulus"/>
    <property type="evidence" value="ECO:0007669"/>
    <property type="project" value="Ensembl"/>
</dbReference>
<dbReference type="Pfam" id="PF01335">
    <property type="entry name" value="DED"/>
    <property type="match status" value="1"/>
</dbReference>
<dbReference type="Pfam" id="PF00531">
    <property type="entry name" value="Death"/>
    <property type="match status" value="1"/>
</dbReference>
<dbReference type="InterPro" id="IPR001875">
    <property type="entry name" value="DED_dom"/>
</dbReference>